<organism evidence="5 6">
    <name type="scientific">Macrolepiota fuliginosa MF-IS2</name>
    <dbReference type="NCBI Taxonomy" id="1400762"/>
    <lineage>
        <taxon>Eukaryota</taxon>
        <taxon>Fungi</taxon>
        <taxon>Dikarya</taxon>
        <taxon>Basidiomycota</taxon>
        <taxon>Agaricomycotina</taxon>
        <taxon>Agaricomycetes</taxon>
        <taxon>Agaricomycetidae</taxon>
        <taxon>Agaricales</taxon>
        <taxon>Agaricineae</taxon>
        <taxon>Agaricaceae</taxon>
        <taxon>Macrolepiota</taxon>
    </lineage>
</organism>
<dbReference type="AlphaFoldDB" id="A0A9P5X770"/>
<comment type="caution">
    <text evidence="5">The sequence shown here is derived from an EMBL/GenBank/DDBJ whole genome shotgun (WGS) entry which is preliminary data.</text>
</comment>
<evidence type="ECO:0000256" key="4">
    <source>
        <dbReference type="PIRNR" id="PIRNR011312"/>
    </source>
</evidence>
<dbReference type="GO" id="GO:0000723">
    <property type="term" value="P:telomere maintenance"/>
    <property type="evidence" value="ECO:0007669"/>
    <property type="project" value="TreeGrafter"/>
</dbReference>
<comment type="similarity">
    <text evidence="2 4">Belongs to the HUS1 family.</text>
</comment>
<dbReference type="GO" id="GO:0006289">
    <property type="term" value="P:nucleotide-excision repair"/>
    <property type="evidence" value="ECO:0007669"/>
    <property type="project" value="TreeGrafter"/>
</dbReference>
<dbReference type="Gene3D" id="3.70.10.10">
    <property type="match status" value="1"/>
</dbReference>
<keyword evidence="3" id="KW-0539">Nucleus</keyword>
<keyword evidence="6" id="KW-1185">Reference proteome</keyword>
<dbReference type="EMBL" id="MU151361">
    <property type="protein sequence ID" value="KAF9444611.1"/>
    <property type="molecule type" value="Genomic_DNA"/>
</dbReference>
<accession>A0A9P5X770</accession>
<dbReference type="Pfam" id="PF04005">
    <property type="entry name" value="Hus1"/>
    <property type="match status" value="1"/>
</dbReference>
<gene>
    <name evidence="5" type="ORF">P691DRAFT_807116</name>
</gene>
<evidence type="ECO:0000313" key="6">
    <source>
        <dbReference type="Proteomes" id="UP000807342"/>
    </source>
</evidence>
<dbReference type="PANTHER" id="PTHR12900">
    <property type="entry name" value="MITOTIC AND DNA DAMAGE CHECKPOINT PROTEIN HUS1"/>
    <property type="match status" value="1"/>
</dbReference>
<dbReference type="InterPro" id="IPR046938">
    <property type="entry name" value="DNA_clamp_sf"/>
</dbReference>
<dbReference type="GO" id="GO:0005730">
    <property type="term" value="C:nucleolus"/>
    <property type="evidence" value="ECO:0007669"/>
    <property type="project" value="InterPro"/>
</dbReference>
<dbReference type="InterPro" id="IPR016580">
    <property type="entry name" value="HUS1"/>
</dbReference>
<dbReference type="GO" id="GO:0030896">
    <property type="term" value="C:checkpoint clamp complex"/>
    <property type="evidence" value="ECO:0007669"/>
    <property type="project" value="InterPro"/>
</dbReference>
<dbReference type="GO" id="GO:0044778">
    <property type="term" value="P:meiotic DNA integrity checkpoint signaling"/>
    <property type="evidence" value="ECO:0007669"/>
    <property type="project" value="TreeGrafter"/>
</dbReference>
<dbReference type="PIRSF" id="PIRSF011312">
    <property type="entry name" value="Cell_cycle_HUS1"/>
    <property type="match status" value="1"/>
</dbReference>
<evidence type="ECO:0000313" key="5">
    <source>
        <dbReference type="EMBL" id="KAF9444611.1"/>
    </source>
</evidence>
<evidence type="ECO:0000256" key="2">
    <source>
        <dbReference type="ARBA" id="ARBA00005563"/>
    </source>
</evidence>
<sequence>MRFRAAVEAVSVFYKITQAVEKLQKRFIIKFTPENMHIICNHEANEGGTQVWSQIKIDSIFADYRIQSNADNQITMAISSEALLAALRSASASSTSATAYQVEEILMKLAKKNDRAVLRFDITGTTSVGRRVKVTHDVLVDVMKPHEVAKLAEPLCPDPDLHILLPPLQKLRTIVERLRPMSDILAFRANNNGKLQVSISTETARVQTEWKNLLNPKLNEEQAEEEGEKDLDKIFTVHVSTRSFLKFLNSHVISTSTIACVCQNHCLILYVYIGDATDVGGVLTFYIPAIIDGD</sequence>
<dbReference type="GO" id="GO:0035861">
    <property type="term" value="C:site of double-strand break"/>
    <property type="evidence" value="ECO:0007669"/>
    <property type="project" value="TreeGrafter"/>
</dbReference>
<reference evidence="5" key="1">
    <citation type="submission" date="2020-11" db="EMBL/GenBank/DDBJ databases">
        <authorList>
            <consortium name="DOE Joint Genome Institute"/>
            <person name="Ahrendt S."/>
            <person name="Riley R."/>
            <person name="Andreopoulos W."/>
            <person name="Labutti K."/>
            <person name="Pangilinan J."/>
            <person name="Ruiz-Duenas F.J."/>
            <person name="Barrasa J.M."/>
            <person name="Sanchez-Garcia M."/>
            <person name="Camarero S."/>
            <person name="Miyauchi S."/>
            <person name="Serrano A."/>
            <person name="Linde D."/>
            <person name="Babiker R."/>
            <person name="Drula E."/>
            <person name="Ayuso-Fernandez I."/>
            <person name="Pacheco R."/>
            <person name="Padilla G."/>
            <person name="Ferreira P."/>
            <person name="Barriuso J."/>
            <person name="Kellner H."/>
            <person name="Castanera R."/>
            <person name="Alfaro M."/>
            <person name="Ramirez L."/>
            <person name="Pisabarro A.G."/>
            <person name="Kuo A."/>
            <person name="Tritt A."/>
            <person name="Lipzen A."/>
            <person name="He G."/>
            <person name="Yan M."/>
            <person name="Ng V."/>
            <person name="Cullen D."/>
            <person name="Martin F."/>
            <person name="Rosso M.-N."/>
            <person name="Henrissat B."/>
            <person name="Hibbett D."/>
            <person name="Martinez A.T."/>
            <person name="Grigoriev I.V."/>
        </authorList>
    </citation>
    <scope>NUCLEOTIDE SEQUENCE</scope>
    <source>
        <strain evidence="5">MF-IS2</strain>
    </source>
</reference>
<proteinExistence type="inferred from homology"/>
<dbReference type="InterPro" id="IPR007150">
    <property type="entry name" value="HUS1/Mec3"/>
</dbReference>
<dbReference type="SUPFAM" id="SSF55979">
    <property type="entry name" value="DNA clamp"/>
    <property type="match status" value="1"/>
</dbReference>
<protein>
    <recommendedName>
        <fullName evidence="4">Checkpoint protein</fullName>
    </recommendedName>
</protein>
<evidence type="ECO:0000256" key="3">
    <source>
        <dbReference type="ARBA" id="ARBA00023242"/>
    </source>
</evidence>
<dbReference type="OrthoDB" id="337750at2759"/>
<evidence type="ECO:0000256" key="1">
    <source>
        <dbReference type="ARBA" id="ARBA00004123"/>
    </source>
</evidence>
<dbReference type="GO" id="GO:0000724">
    <property type="term" value="P:double-strand break repair via homologous recombination"/>
    <property type="evidence" value="ECO:0007669"/>
    <property type="project" value="TreeGrafter"/>
</dbReference>
<dbReference type="GO" id="GO:0033314">
    <property type="term" value="P:mitotic DNA replication checkpoint signaling"/>
    <property type="evidence" value="ECO:0007669"/>
    <property type="project" value="TreeGrafter"/>
</dbReference>
<dbReference type="Proteomes" id="UP000807342">
    <property type="component" value="Unassembled WGS sequence"/>
</dbReference>
<comment type="subcellular location">
    <subcellularLocation>
        <location evidence="1">Nucleus</location>
    </subcellularLocation>
</comment>
<dbReference type="PANTHER" id="PTHR12900:SF0">
    <property type="entry name" value="CHECKPOINT PROTEIN"/>
    <property type="match status" value="1"/>
</dbReference>
<name>A0A9P5X770_9AGAR</name>
<dbReference type="GO" id="GO:0031573">
    <property type="term" value="P:mitotic intra-S DNA damage checkpoint signaling"/>
    <property type="evidence" value="ECO:0007669"/>
    <property type="project" value="TreeGrafter"/>
</dbReference>